<feature type="compositionally biased region" description="Basic and acidic residues" evidence="1">
    <location>
        <begin position="184"/>
        <end position="205"/>
    </location>
</feature>
<feature type="compositionally biased region" description="Basic residues" evidence="1">
    <location>
        <begin position="1"/>
        <end position="12"/>
    </location>
</feature>
<reference evidence="2" key="2">
    <citation type="submission" date="2023-05" db="EMBL/GenBank/DDBJ databases">
        <authorList>
            <consortium name="Lawrence Berkeley National Laboratory"/>
            <person name="Steindorff A."/>
            <person name="Hensen N."/>
            <person name="Bonometti L."/>
            <person name="Westerberg I."/>
            <person name="Brannstrom I.O."/>
            <person name="Guillou S."/>
            <person name="Cros-Aarteil S."/>
            <person name="Calhoun S."/>
            <person name="Haridas S."/>
            <person name="Kuo A."/>
            <person name="Mondo S."/>
            <person name="Pangilinan J."/>
            <person name="Riley R."/>
            <person name="Labutti K."/>
            <person name="Andreopoulos B."/>
            <person name="Lipzen A."/>
            <person name="Chen C."/>
            <person name="Yanf M."/>
            <person name="Daum C."/>
            <person name="Ng V."/>
            <person name="Clum A."/>
            <person name="Ohm R."/>
            <person name="Martin F."/>
            <person name="Silar P."/>
            <person name="Natvig D."/>
            <person name="Lalanne C."/>
            <person name="Gautier V."/>
            <person name="Ament-Velasquez S.L."/>
            <person name="Kruys A."/>
            <person name="Hutchinson M.I."/>
            <person name="Powell A.J."/>
            <person name="Barry K."/>
            <person name="Miller A.N."/>
            <person name="Grigoriev I.V."/>
            <person name="Debuchy R."/>
            <person name="Gladieux P."/>
            <person name="Thoren M.H."/>
            <person name="Johannesson H."/>
        </authorList>
    </citation>
    <scope>NUCLEOTIDE SEQUENCE</scope>
    <source>
        <strain evidence="2">CBS 315.58</strain>
    </source>
</reference>
<dbReference type="AlphaFoldDB" id="A0AAN6XIA8"/>
<gene>
    <name evidence="2" type="ORF">QBC40DRAFT_254358</name>
</gene>
<feature type="region of interest" description="Disordered" evidence="1">
    <location>
        <begin position="182"/>
        <end position="218"/>
    </location>
</feature>
<dbReference type="EMBL" id="MU863923">
    <property type="protein sequence ID" value="KAK4200101.1"/>
    <property type="molecule type" value="Genomic_DNA"/>
</dbReference>
<reference evidence="2" key="1">
    <citation type="journal article" date="2023" name="Mol. Phylogenet. Evol.">
        <title>Genome-scale phylogeny and comparative genomics of the fungal order Sordariales.</title>
        <authorList>
            <person name="Hensen N."/>
            <person name="Bonometti L."/>
            <person name="Westerberg I."/>
            <person name="Brannstrom I.O."/>
            <person name="Guillou S."/>
            <person name="Cros-Aarteil S."/>
            <person name="Calhoun S."/>
            <person name="Haridas S."/>
            <person name="Kuo A."/>
            <person name="Mondo S."/>
            <person name="Pangilinan J."/>
            <person name="Riley R."/>
            <person name="LaButti K."/>
            <person name="Andreopoulos B."/>
            <person name="Lipzen A."/>
            <person name="Chen C."/>
            <person name="Yan M."/>
            <person name="Daum C."/>
            <person name="Ng V."/>
            <person name="Clum A."/>
            <person name="Steindorff A."/>
            <person name="Ohm R.A."/>
            <person name="Martin F."/>
            <person name="Silar P."/>
            <person name="Natvig D.O."/>
            <person name="Lalanne C."/>
            <person name="Gautier V."/>
            <person name="Ament-Velasquez S.L."/>
            <person name="Kruys A."/>
            <person name="Hutchinson M.I."/>
            <person name="Powell A.J."/>
            <person name="Barry K."/>
            <person name="Miller A.N."/>
            <person name="Grigoriev I.V."/>
            <person name="Debuchy R."/>
            <person name="Gladieux P."/>
            <person name="Hiltunen Thoren M."/>
            <person name="Johannesson H."/>
        </authorList>
    </citation>
    <scope>NUCLEOTIDE SEQUENCE</scope>
    <source>
        <strain evidence="2">CBS 315.58</strain>
    </source>
</reference>
<evidence type="ECO:0000313" key="2">
    <source>
        <dbReference type="EMBL" id="KAK4200101.1"/>
    </source>
</evidence>
<keyword evidence="3" id="KW-1185">Reference proteome</keyword>
<organism evidence="2 3">
    <name type="scientific">Triangularia verruculosa</name>
    <dbReference type="NCBI Taxonomy" id="2587418"/>
    <lineage>
        <taxon>Eukaryota</taxon>
        <taxon>Fungi</taxon>
        <taxon>Dikarya</taxon>
        <taxon>Ascomycota</taxon>
        <taxon>Pezizomycotina</taxon>
        <taxon>Sordariomycetes</taxon>
        <taxon>Sordariomycetidae</taxon>
        <taxon>Sordariales</taxon>
        <taxon>Podosporaceae</taxon>
        <taxon>Triangularia</taxon>
    </lineage>
</organism>
<feature type="region of interest" description="Disordered" evidence="1">
    <location>
        <begin position="67"/>
        <end position="146"/>
    </location>
</feature>
<comment type="caution">
    <text evidence="2">The sequence shown here is derived from an EMBL/GenBank/DDBJ whole genome shotgun (WGS) entry which is preliminary data.</text>
</comment>
<evidence type="ECO:0000313" key="3">
    <source>
        <dbReference type="Proteomes" id="UP001303160"/>
    </source>
</evidence>
<accession>A0AAN6XIA8</accession>
<feature type="compositionally biased region" description="Low complexity" evidence="1">
    <location>
        <begin position="36"/>
        <end position="52"/>
    </location>
</feature>
<feature type="compositionally biased region" description="Basic residues" evidence="1">
    <location>
        <begin position="81"/>
        <end position="90"/>
    </location>
</feature>
<sequence length="255" mass="29992">MALCIHHSRRRTGPSPNGSESTLEIDLRPPEEHNHSTYNSNPPPSSSTWSFFPETDLHSVEGYNAHYQRRSRTPDPYHNPPSRHRRSRSHARGEDVRRPRRSNTVTEERLREEYLDRNENITDTRDTYISTPRSSHRHRRGRSVSVTDRVRETETFIETRHQEFTDLNGNPAFFVDSIAVRSGDSSEQRARDRRRADREVRRESRGTTPGPMPAETEGYAYDGLEEVLDRPTLRRVRALMSFDPWRGFRDSRRRR</sequence>
<protein>
    <submittedName>
        <fullName evidence="2">Uncharacterized protein</fullName>
    </submittedName>
</protein>
<feature type="compositionally biased region" description="Basic and acidic residues" evidence="1">
    <location>
        <begin position="106"/>
        <end position="126"/>
    </location>
</feature>
<feature type="compositionally biased region" description="Basic and acidic residues" evidence="1">
    <location>
        <begin position="25"/>
        <end position="35"/>
    </location>
</feature>
<evidence type="ECO:0000256" key="1">
    <source>
        <dbReference type="SAM" id="MobiDB-lite"/>
    </source>
</evidence>
<name>A0AAN6XIA8_9PEZI</name>
<dbReference type="Proteomes" id="UP001303160">
    <property type="component" value="Unassembled WGS sequence"/>
</dbReference>
<proteinExistence type="predicted"/>
<feature type="region of interest" description="Disordered" evidence="1">
    <location>
        <begin position="1"/>
        <end position="52"/>
    </location>
</feature>